<name>U2CF24_9BACE</name>
<dbReference type="EMBL" id="AWSV01000009">
    <property type="protein sequence ID" value="ERI89104.1"/>
    <property type="molecule type" value="Genomic_DNA"/>
</dbReference>
<accession>U2CF24</accession>
<sequence length="42" mass="4680">MGLLATPNFSSLGKANASIVLLSFVRRLRNPLRRSLHSDTIR</sequence>
<protein>
    <submittedName>
        <fullName evidence="1">Uncharacterized protein</fullName>
    </submittedName>
</protein>
<dbReference type="Proteomes" id="UP000016496">
    <property type="component" value="Unassembled WGS sequence"/>
</dbReference>
<organism evidence="1 2">
    <name type="scientific">Bacteroides pyogenes F0041</name>
    <dbReference type="NCBI Taxonomy" id="1321819"/>
    <lineage>
        <taxon>Bacteria</taxon>
        <taxon>Pseudomonadati</taxon>
        <taxon>Bacteroidota</taxon>
        <taxon>Bacteroidia</taxon>
        <taxon>Bacteroidales</taxon>
        <taxon>Bacteroidaceae</taxon>
        <taxon>Bacteroides</taxon>
    </lineage>
</organism>
<evidence type="ECO:0000313" key="1">
    <source>
        <dbReference type="EMBL" id="ERI89104.1"/>
    </source>
</evidence>
<dbReference type="AlphaFoldDB" id="U2CF24"/>
<gene>
    <name evidence="1" type="ORF">HMPREF1981_00120</name>
</gene>
<evidence type="ECO:0000313" key="2">
    <source>
        <dbReference type="Proteomes" id="UP000016496"/>
    </source>
</evidence>
<dbReference type="HOGENOM" id="CLU_3247477_0_0_10"/>
<comment type="caution">
    <text evidence="1">The sequence shown here is derived from an EMBL/GenBank/DDBJ whole genome shotgun (WGS) entry which is preliminary data.</text>
</comment>
<proteinExistence type="predicted"/>
<reference evidence="1 2" key="1">
    <citation type="submission" date="2013-08" db="EMBL/GenBank/DDBJ databases">
        <authorList>
            <person name="Weinstock G."/>
            <person name="Sodergren E."/>
            <person name="Wylie T."/>
            <person name="Fulton L."/>
            <person name="Fulton R."/>
            <person name="Fronick C."/>
            <person name="O'Laughlin M."/>
            <person name="Godfrey J."/>
            <person name="Miner T."/>
            <person name="Herter B."/>
            <person name="Appelbaum E."/>
            <person name="Cordes M."/>
            <person name="Lek S."/>
            <person name="Wollam A."/>
            <person name="Pepin K.H."/>
            <person name="Palsikar V.B."/>
            <person name="Mitreva M."/>
            <person name="Wilson R.K."/>
        </authorList>
    </citation>
    <scope>NUCLEOTIDE SEQUENCE [LARGE SCALE GENOMIC DNA]</scope>
    <source>
        <strain evidence="1 2">F0041</strain>
    </source>
</reference>